<sequence length="101" mass="11963">MTLGELTLFLLLLAVGFQFWRIRSISERAYGHVEHYCNTHQLQLLSVARKKTRLSFKYAKIDWWSVFVFEFSGNGEDRYVGEMEMIGQKVLRTQLPPYRTN</sequence>
<evidence type="ECO:0000313" key="1">
    <source>
        <dbReference type="EMBL" id="QPG05013.1"/>
    </source>
</evidence>
<dbReference type="Proteomes" id="UP000595095">
    <property type="component" value="Chromosome"/>
</dbReference>
<evidence type="ECO:0000313" key="2">
    <source>
        <dbReference type="Proteomes" id="UP000595095"/>
    </source>
</evidence>
<protein>
    <submittedName>
        <fullName evidence="1">DUF3301 domain-containing protein</fullName>
    </submittedName>
</protein>
<name>A0A7S9DWH0_9ALTE</name>
<accession>A0A7S9DWH0</accession>
<keyword evidence="2" id="KW-1185">Reference proteome</keyword>
<dbReference type="AlphaFoldDB" id="A0A7S9DWH0"/>
<gene>
    <name evidence="1" type="ORF">IT774_12780</name>
</gene>
<dbReference type="KEGG" id="smaa:IT774_12780"/>
<reference evidence="1 2" key="1">
    <citation type="submission" date="2020-11" db="EMBL/GenBank/DDBJ databases">
        <title>Complete genome sequence for Salinimonas sp. strain G2-b.</title>
        <authorList>
            <person name="Park S.-J."/>
        </authorList>
    </citation>
    <scope>NUCLEOTIDE SEQUENCE [LARGE SCALE GENOMIC DNA]</scope>
    <source>
        <strain evidence="1 2">G2-b</strain>
    </source>
</reference>
<organism evidence="1 2">
    <name type="scientific">Salinimonas marina</name>
    <dbReference type="NCBI Taxonomy" id="2785918"/>
    <lineage>
        <taxon>Bacteria</taxon>
        <taxon>Pseudomonadati</taxon>
        <taxon>Pseudomonadota</taxon>
        <taxon>Gammaproteobacteria</taxon>
        <taxon>Alteromonadales</taxon>
        <taxon>Alteromonadaceae</taxon>
        <taxon>Alteromonas/Salinimonas group</taxon>
        <taxon>Salinimonas</taxon>
    </lineage>
</organism>
<dbReference type="InterPro" id="IPR021732">
    <property type="entry name" value="DUF3301"/>
</dbReference>
<dbReference type="Pfam" id="PF11743">
    <property type="entry name" value="DUF3301"/>
    <property type="match status" value="1"/>
</dbReference>
<proteinExistence type="predicted"/>
<dbReference type="RefSeq" id="WP_195810104.1">
    <property type="nucleotide sequence ID" value="NZ_CP064795.1"/>
</dbReference>
<dbReference type="EMBL" id="CP064795">
    <property type="protein sequence ID" value="QPG05013.1"/>
    <property type="molecule type" value="Genomic_DNA"/>
</dbReference>